<feature type="site" description="Could be important to modulate the pK values of the two catalytic cysteine residues" evidence="8">
    <location>
        <position position="151"/>
    </location>
</feature>
<protein>
    <recommendedName>
        <fullName evidence="3 8">Diaminopimelate epimerase</fullName>
        <shortName evidence="8">DAP epimerase</shortName>
        <ecNumber evidence="3 8">5.1.1.7</ecNumber>
    </recommendedName>
    <alternativeName>
        <fullName evidence="8">PLP-independent amino acid racemase</fullName>
    </alternativeName>
</protein>
<evidence type="ECO:0000256" key="5">
    <source>
        <dbReference type="ARBA" id="ARBA00023154"/>
    </source>
</evidence>
<dbReference type="PROSITE" id="PS01326">
    <property type="entry name" value="DAP_EPIMERASE"/>
    <property type="match status" value="1"/>
</dbReference>
<evidence type="ECO:0000256" key="8">
    <source>
        <dbReference type="HAMAP-Rule" id="MF_00197"/>
    </source>
</evidence>
<dbReference type="HAMAP" id="MF_00197">
    <property type="entry name" value="DAP_epimerase"/>
    <property type="match status" value="1"/>
</dbReference>
<evidence type="ECO:0000256" key="3">
    <source>
        <dbReference type="ARBA" id="ARBA00013080"/>
    </source>
</evidence>
<keyword evidence="11" id="KW-1185">Reference proteome</keyword>
<dbReference type="SUPFAM" id="SSF54506">
    <property type="entry name" value="Diaminopimelate epimerase-like"/>
    <property type="match status" value="2"/>
</dbReference>
<dbReference type="EMBL" id="JBFNXR010000054">
    <property type="protein sequence ID" value="MEW9856896.1"/>
    <property type="molecule type" value="Genomic_DNA"/>
</dbReference>
<feature type="binding site" evidence="8">
    <location>
        <position position="65"/>
    </location>
    <ligand>
        <name>substrate</name>
    </ligand>
</feature>
<evidence type="ECO:0000256" key="6">
    <source>
        <dbReference type="ARBA" id="ARBA00023235"/>
    </source>
</evidence>
<keyword evidence="5 8" id="KW-0457">Lysine biosynthesis</keyword>
<evidence type="ECO:0000313" key="11">
    <source>
        <dbReference type="Proteomes" id="UP001556118"/>
    </source>
</evidence>
<gene>
    <name evidence="8 10" type="primary">dapF</name>
    <name evidence="10" type="ORF">ABUH87_17370</name>
</gene>
<accession>A0ABV3RFL9</accession>
<dbReference type="Gene3D" id="3.10.310.10">
    <property type="entry name" value="Diaminopimelate Epimerase, Chain A, domain 1"/>
    <property type="match status" value="2"/>
</dbReference>
<comment type="pathway">
    <text evidence="1 8">Amino-acid biosynthesis; L-lysine biosynthesis via DAP pathway; DL-2,6-diaminopimelate from LL-2,6-diaminopimelate: step 1/1.</text>
</comment>
<feature type="binding site" evidence="8">
    <location>
        <position position="47"/>
    </location>
    <ligand>
        <name>substrate</name>
    </ligand>
</feature>
<proteinExistence type="inferred from homology"/>
<dbReference type="GO" id="GO:0008837">
    <property type="term" value="F:diaminopimelate epimerase activity"/>
    <property type="evidence" value="ECO:0007669"/>
    <property type="project" value="UniProtKB-EC"/>
</dbReference>
<dbReference type="PANTHER" id="PTHR31689">
    <property type="entry name" value="DIAMINOPIMELATE EPIMERASE, CHLOROPLASTIC"/>
    <property type="match status" value="1"/>
</dbReference>
<feature type="site" description="Could be important to modulate the pK values of the two catalytic cysteine residues" evidence="8">
    <location>
        <position position="200"/>
    </location>
</feature>
<dbReference type="InterPro" id="IPR001653">
    <property type="entry name" value="DAP_epimerase_DapF"/>
</dbReference>
<comment type="subunit">
    <text evidence="8">Homodimer.</text>
</comment>
<sequence>MRIPFTKMHGLGNDFVVLDARDQPLPPIDAAAAAALADRHMGIGCDQLVLLEPSELADFRMRIFNADGSEVGACGNATRAVGLLNGAAARIETLGGLVFASPAHDGIAVEMGRPRFGWDEIPLAYAMDTHAMPVGWEDLDTPIAVNVGNPHAIFFVPEADAVDLARLGPTIEQDPLFPERINVNVATVIARDSIRLRVWERGAGLTRACGTGACATAIAAMRRGLVDRRVTVRLPGGALSIEWRHDDEIIMTGPATESFRGDFDAAAYGLLSFGTAE</sequence>
<feature type="binding site" evidence="8">
    <location>
        <begin position="200"/>
        <end position="201"/>
    </location>
    <ligand>
        <name>substrate</name>
    </ligand>
</feature>
<comment type="subcellular location">
    <subcellularLocation>
        <location evidence="8">Cytoplasm</location>
    </subcellularLocation>
</comment>
<comment type="caution">
    <text evidence="10">The sequence shown here is derived from an EMBL/GenBank/DDBJ whole genome shotgun (WGS) entry which is preliminary data.</text>
</comment>
<feature type="binding site" evidence="8">
    <location>
        <position position="13"/>
    </location>
    <ligand>
        <name>substrate</name>
    </ligand>
</feature>
<comment type="catalytic activity">
    <reaction evidence="7 8">
        <text>(2S,6S)-2,6-diaminopimelate = meso-2,6-diaminopimelate</text>
        <dbReference type="Rhea" id="RHEA:15393"/>
        <dbReference type="ChEBI" id="CHEBI:57609"/>
        <dbReference type="ChEBI" id="CHEBI:57791"/>
        <dbReference type="EC" id="5.1.1.7"/>
    </reaction>
</comment>
<feature type="active site" evidence="9">
    <location>
        <position position="74"/>
    </location>
</feature>
<feature type="active site" description="Proton acceptor" evidence="8">
    <location>
        <position position="209"/>
    </location>
</feature>
<evidence type="ECO:0000313" key="10">
    <source>
        <dbReference type="EMBL" id="MEW9856896.1"/>
    </source>
</evidence>
<keyword evidence="4 8" id="KW-0028">Amino-acid biosynthesis</keyword>
<name>A0ABV3RFL9_9SPHN</name>
<keyword evidence="8" id="KW-0963">Cytoplasm</keyword>
<dbReference type="EC" id="5.1.1.7" evidence="3 8"/>
<dbReference type="InterPro" id="IPR018510">
    <property type="entry name" value="DAP_epimerase_AS"/>
</dbReference>
<feature type="binding site" evidence="8">
    <location>
        <position position="149"/>
    </location>
    <ligand>
        <name>substrate</name>
    </ligand>
</feature>
<comment type="function">
    <text evidence="8">Catalyzes the stereoinversion of LL-2,6-diaminopimelate (L,L-DAP) to meso-diaminopimelate (meso-DAP), a precursor of L-lysine and an essential component of the bacterial peptidoglycan.</text>
</comment>
<evidence type="ECO:0000256" key="9">
    <source>
        <dbReference type="PROSITE-ProRule" id="PRU10125"/>
    </source>
</evidence>
<feature type="binding site" evidence="8">
    <location>
        <position position="182"/>
    </location>
    <ligand>
        <name>substrate</name>
    </ligand>
</feature>
<dbReference type="Proteomes" id="UP001556118">
    <property type="component" value="Unassembled WGS sequence"/>
</dbReference>
<dbReference type="PANTHER" id="PTHR31689:SF0">
    <property type="entry name" value="DIAMINOPIMELATE EPIMERASE"/>
    <property type="match status" value="1"/>
</dbReference>
<organism evidence="10 11">
    <name type="scientific">Novosphingobium rhizovicinum</name>
    <dbReference type="NCBI Taxonomy" id="3228928"/>
    <lineage>
        <taxon>Bacteria</taxon>
        <taxon>Pseudomonadati</taxon>
        <taxon>Pseudomonadota</taxon>
        <taxon>Alphaproteobacteria</taxon>
        <taxon>Sphingomonadales</taxon>
        <taxon>Sphingomonadaceae</taxon>
        <taxon>Novosphingobium</taxon>
    </lineage>
</organism>
<dbReference type="RefSeq" id="WP_367775370.1">
    <property type="nucleotide sequence ID" value="NZ_JBFNXR010000054.1"/>
</dbReference>
<keyword evidence="6 8" id="KW-0413">Isomerase</keyword>
<evidence type="ECO:0000256" key="2">
    <source>
        <dbReference type="ARBA" id="ARBA00010219"/>
    </source>
</evidence>
<evidence type="ECO:0000256" key="7">
    <source>
        <dbReference type="ARBA" id="ARBA00051712"/>
    </source>
</evidence>
<reference evidence="10 11" key="1">
    <citation type="submission" date="2024-06" db="EMBL/GenBank/DDBJ databases">
        <title>Novosphingobium rhizovicinus M1R2S20.</title>
        <authorList>
            <person name="Sun J.-Q."/>
        </authorList>
    </citation>
    <scope>NUCLEOTIDE SEQUENCE [LARGE SCALE GENOMIC DNA]</scope>
    <source>
        <strain evidence="10 11">M1R2S20</strain>
    </source>
</reference>
<evidence type="ECO:0000256" key="1">
    <source>
        <dbReference type="ARBA" id="ARBA00005196"/>
    </source>
</evidence>
<dbReference type="NCBIfam" id="TIGR00652">
    <property type="entry name" value="DapF"/>
    <property type="match status" value="1"/>
</dbReference>
<feature type="active site" description="Proton donor" evidence="8">
    <location>
        <position position="74"/>
    </location>
</feature>
<evidence type="ECO:0000256" key="4">
    <source>
        <dbReference type="ARBA" id="ARBA00022605"/>
    </source>
</evidence>
<feature type="binding site" evidence="8">
    <location>
        <begin position="210"/>
        <end position="211"/>
    </location>
    <ligand>
        <name>substrate</name>
    </ligand>
</feature>
<comment type="similarity">
    <text evidence="2 8">Belongs to the diaminopimelate epimerase family.</text>
</comment>
<feature type="binding site" evidence="8">
    <location>
        <begin position="75"/>
        <end position="76"/>
    </location>
    <ligand>
        <name>substrate</name>
    </ligand>
</feature>
<dbReference type="Pfam" id="PF01678">
    <property type="entry name" value="DAP_epimerase"/>
    <property type="match status" value="2"/>
</dbReference>